<dbReference type="KEGG" id="pry:Prubr_58000"/>
<sequence>MLPRGIATGVSGGRMESCVDGGCVRSEEFVRPIPVLWDHLLVFGAGGMLTVLVRLTRPAIGRCTGPVDRPARRPDTTVPPHSEFAVRTPNSLWTATPTRRPSSATARAPVIICCPAVRHAVPTTAEQLTITTHRHVTKGTPF</sequence>
<reference evidence="1" key="1">
    <citation type="submission" date="2020-08" db="EMBL/GenBank/DDBJ databases">
        <title>Whole genome shotgun sequence of Polymorphospora rubra NBRC 101157.</title>
        <authorList>
            <person name="Komaki H."/>
            <person name="Tamura T."/>
        </authorList>
    </citation>
    <scope>NUCLEOTIDE SEQUENCE</scope>
    <source>
        <strain evidence="1">NBRC 101157</strain>
    </source>
</reference>
<organism evidence="1 2">
    <name type="scientific">Polymorphospora rubra</name>
    <dbReference type="NCBI Taxonomy" id="338584"/>
    <lineage>
        <taxon>Bacteria</taxon>
        <taxon>Bacillati</taxon>
        <taxon>Actinomycetota</taxon>
        <taxon>Actinomycetes</taxon>
        <taxon>Micromonosporales</taxon>
        <taxon>Micromonosporaceae</taxon>
        <taxon>Polymorphospora</taxon>
    </lineage>
</organism>
<proteinExistence type="predicted"/>
<dbReference type="Proteomes" id="UP000680866">
    <property type="component" value="Chromosome"/>
</dbReference>
<evidence type="ECO:0000313" key="1">
    <source>
        <dbReference type="EMBL" id="BCJ68779.1"/>
    </source>
</evidence>
<dbReference type="EMBL" id="AP023359">
    <property type="protein sequence ID" value="BCJ68779.1"/>
    <property type="molecule type" value="Genomic_DNA"/>
</dbReference>
<protein>
    <submittedName>
        <fullName evidence="1">Uncharacterized protein</fullName>
    </submittedName>
</protein>
<evidence type="ECO:0000313" key="2">
    <source>
        <dbReference type="Proteomes" id="UP000680866"/>
    </source>
</evidence>
<dbReference type="AlphaFoldDB" id="A0A810N9H9"/>
<gene>
    <name evidence="1" type="ORF">Prubr_58000</name>
</gene>
<name>A0A810N9H9_9ACTN</name>
<keyword evidence="2" id="KW-1185">Reference proteome</keyword>
<accession>A0A810N9H9</accession>